<feature type="active site" description="Proton donor/acceptor" evidence="4">
    <location>
        <position position="132"/>
    </location>
</feature>
<dbReference type="EMBL" id="FZOB01000001">
    <property type="protein sequence ID" value="SNR62039.1"/>
    <property type="molecule type" value="Genomic_DNA"/>
</dbReference>
<dbReference type="InterPro" id="IPR001381">
    <property type="entry name" value="DHquinase_I"/>
</dbReference>
<dbReference type="PANTHER" id="PTHR43699:SF1">
    <property type="entry name" value="3-DEHYDROQUINATE DEHYDRATASE"/>
    <property type="match status" value="1"/>
</dbReference>
<dbReference type="PANTHER" id="PTHR43699">
    <property type="entry name" value="3-DEHYDROQUINATE DEHYDRATASE"/>
    <property type="match status" value="1"/>
</dbReference>
<name>A0A238XVL7_9BACT</name>
<dbReference type="EC" id="4.2.1.10" evidence="4"/>
<evidence type="ECO:0000313" key="6">
    <source>
        <dbReference type="Proteomes" id="UP000198405"/>
    </source>
</evidence>
<dbReference type="RefSeq" id="WP_089322278.1">
    <property type="nucleotide sequence ID" value="NZ_FZOB01000001.1"/>
</dbReference>
<feature type="binding site" evidence="4">
    <location>
        <position position="197"/>
    </location>
    <ligand>
        <name>3-dehydroquinate</name>
        <dbReference type="ChEBI" id="CHEBI:32364"/>
    </ligand>
</feature>
<sequence length="249" mass="28195">MFLGTVELGKIPRVIVAIDGVNLKDKLFKARELKADLIEARVDLLETVSKKSVKRFLDTIADFGFFCIATVRPIWEGGKFKKDEEERFAVFHNIISHPAVAAIDIELRAEAILKRTITFAKANGKKVIISYHDFEKTPDEKSIQDIFEKARNLKADIVKCAFKANSYSDVTNVSSLMNKISFPKIFMLMGEKGSISRVDGFIFGSLLTYTFIGKAVAPGQIELEELVKLLAKFYPEYRKSKHLYFKEAL</sequence>
<feature type="binding site" evidence="4">
    <location>
        <position position="220"/>
    </location>
    <ligand>
        <name>3-dehydroquinate</name>
        <dbReference type="ChEBI" id="CHEBI:32364"/>
    </ligand>
</feature>
<gene>
    <name evidence="4" type="primary">aroD</name>
    <name evidence="5" type="ORF">SAMN06265340_101249</name>
</gene>
<keyword evidence="6" id="KW-1185">Reference proteome</keyword>
<dbReference type="OrthoDB" id="9813659at2"/>
<protein>
    <recommendedName>
        <fullName evidence="4">3-dehydroquinate dehydratase</fullName>
        <shortName evidence="4">3-dehydroquinase</shortName>
        <ecNumber evidence="4">4.2.1.10</ecNumber>
    </recommendedName>
    <alternativeName>
        <fullName evidence="4">Type I DHQase</fullName>
    </alternativeName>
    <alternativeName>
        <fullName evidence="4">Type I dehydroquinase</fullName>
        <shortName evidence="4">DHQ1</shortName>
    </alternativeName>
</protein>
<dbReference type="GO" id="GO:0009073">
    <property type="term" value="P:aromatic amino acid family biosynthetic process"/>
    <property type="evidence" value="ECO:0007669"/>
    <property type="project" value="UniProtKB-KW"/>
</dbReference>
<dbReference type="Pfam" id="PF01487">
    <property type="entry name" value="DHquinase_I"/>
    <property type="match status" value="1"/>
</dbReference>
<comment type="catalytic activity">
    <reaction evidence="1 4">
        <text>3-dehydroquinate = 3-dehydroshikimate + H2O</text>
        <dbReference type="Rhea" id="RHEA:21096"/>
        <dbReference type="ChEBI" id="CHEBI:15377"/>
        <dbReference type="ChEBI" id="CHEBI:16630"/>
        <dbReference type="ChEBI" id="CHEBI:32364"/>
        <dbReference type="EC" id="4.2.1.10"/>
    </reaction>
</comment>
<feature type="binding site" evidence="4">
    <location>
        <begin position="39"/>
        <end position="41"/>
    </location>
    <ligand>
        <name>3-dehydroquinate</name>
        <dbReference type="ChEBI" id="CHEBI:32364"/>
    </ligand>
</feature>
<dbReference type="Proteomes" id="UP000198405">
    <property type="component" value="Unassembled WGS sequence"/>
</dbReference>
<comment type="similarity">
    <text evidence="4">Belongs to the type-I 3-dehydroquinase family.</text>
</comment>
<dbReference type="Gene3D" id="3.20.20.70">
    <property type="entry name" value="Aldolase class I"/>
    <property type="match status" value="1"/>
</dbReference>
<keyword evidence="4" id="KW-0057">Aromatic amino acid biosynthesis</keyword>
<evidence type="ECO:0000313" key="5">
    <source>
        <dbReference type="EMBL" id="SNR62039.1"/>
    </source>
</evidence>
<dbReference type="InterPro" id="IPR013785">
    <property type="entry name" value="Aldolase_TIM"/>
</dbReference>
<dbReference type="UniPathway" id="UPA00053">
    <property type="reaction ID" value="UER00086"/>
</dbReference>
<dbReference type="GO" id="GO:0009423">
    <property type="term" value="P:chorismate biosynthetic process"/>
    <property type="evidence" value="ECO:0007669"/>
    <property type="project" value="UniProtKB-UniRule"/>
</dbReference>
<accession>A0A238XVL7</accession>
<dbReference type="HAMAP" id="MF_00214">
    <property type="entry name" value="AroD"/>
    <property type="match status" value="1"/>
</dbReference>
<organism evidence="5 6">
    <name type="scientific">Desulfurobacterium atlanticum</name>
    <dbReference type="NCBI Taxonomy" id="240169"/>
    <lineage>
        <taxon>Bacteria</taxon>
        <taxon>Pseudomonadati</taxon>
        <taxon>Aquificota</taxon>
        <taxon>Aquificia</taxon>
        <taxon>Desulfurobacteriales</taxon>
        <taxon>Desulfurobacteriaceae</taxon>
        <taxon>Desulfurobacterium</taxon>
    </lineage>
</organism>
<dbReference type="SUPFAM" id="SSF51569">
    <property type="entry name" value="Aldolase"/>
    <property type="match status" value="1"/>
</dbReference>
<dbReference type="CDD" id="cd00502">
    <property type="entry name" value="DHQase_I"/>
    <property type="match status" value="1"/>
</dbReference>
<evidence type="ECO:0000256" key="2">
    <source>
        <dbReference type="ARBA" id="ARBA00023239"/>
    </source>
</evidence>
<dbReference type="AlphaFoldDB" id="A0A238XVL7"/>
<keyword evidence="2 4" id="KW-0456">Lyase</keyword>
<evidence type="ECO:0000256" key="4">
    <source>
        <dbReference type="HAMAP-Rule" id="MF_00214"/>
    </source>
</evidence>
<dbReference type="GO" id="GO:0003855">
    <property type="term" value="F:3-dehydroquinate dehydratase activity"/>
    <property type="evidence" value="ECO:0007669"/>
    <property type="project" value="UniProtKB-UniRule"/>
</dbReference>
<feature type="active site" description="Schiff-base intermediate with substrate" evidence="4">
    <location>
        <position position="159"/>
    </location>
</feature>
<comment type="subunit">
    <text evidence="4">Homodimer.</text>
</comment>
<keyword evidence="3 4" id="KW-0704">Schiff base</keyword>
<dbReference type="FunFam" id="3.20.20.70:FF:000047">
    <property type="entry name" value="3-dehydroquinate dehydratase"/>
    <property type="match status" value="1"/>
</dbReference>
<comment type="caution">
    <text evidence="4">Lacks conserved residue(s) required for the propagation of feature annotation.</text>
</comment>
<dbReference type="NCBIfam" id="TIGR01093">
    <property type="entry name" value="aroD"/>
    <property type="match status" value="1"/>
</dbReference>
<keyword evidence="4" id="KW-0028">Amino-acid biosynthesis</keyword>
<evidence type="ECO:0000256" key="1">
    <source>
        <dbReference type="ARBA" id="ARBA00001864"/>
    </source>
</evidence>
<evidence type="ECO:0000256" key="3">
    <source>
        <dbReference type="ARBA" id="ARBA00023270"/>
    </source>
</evidence>
<dbReference type="InterPro" id="IPR018508">
    <property type="entry name" value="3-dehydroquinate_DH_AS"/>
</dbReference>
<dbReference type="GO" id="GO:0046279">
    <property type="term" value="P:3,4-dihydroxybenzoate biosynthetic process"/>
    <property type="evidence" value="ECO:0007669"/>
    <property type="project" value="UniProtKB-ARBA"/>
</dbReference>
<dbReference type="GO" id="GO:0008652">
    <property type="term" value="P:amino acid biosynthetic process"/>
    <property type="evidence" value="ECO:0007669"/>
    <property type="project" value="UniProtKB-KW"/>
</dbReference>
<dbReference type="InterPro" id="IPR050146">
    <property type="entry name" value="Type-I_3-dehydroquinase"/>
</dbReference>
<proteinExistence type="inferred from homology"/>
<dbReference type="PROSITE" id="PS01028">
    <property type="entry name" value="DEHYDROQUINASE_I"/>
    <property type="match status" value="1"/>
</dbReference>
<feature type="binding site" evidence="4">
    <location>
        <position position="72"/>
    </location>
    <ligand>
        <name>3-dehydroquinate</name>
        <dbReference type="ChEBI" id="CHEBI:32364"/>
    </ligand>
</feature>
<comment type="function">
    <text evidence="4">Involved in the third step of the chorismate pathway, which leads to the biosynthesis of aromatic amino acids. Catalyzes the cis-dehydration of 3-dehydroquinate (DHQ) and introduces the first double bond of the aromatic ring to yield 3-dehydroshikimate.</text>
</comment>
<reference evidence="6" key="1">
    <citation type="submission" date="2017-06" db="EMBL/GenBank/DDBJ databases">
        <authorList>
            <person name="Varghese N."/>
            <person name="Submissions S."/>
        </authorList>
    </citation>
    <scope>NUCLEOTIDE SEQUENCE [LARGE SCALE GENOMIC DNA]</scope>
    <source>
        <strain evidence="6">DSM 15668</strain>
    </source>
</reference>
<comment type="pathway">
    <text evidence="4">Metabolic intermediate biosynthesis; chorismate biosynthesis; chorismate from D-erythrose 4-phosphate and phosphoenolpyruvate: step 3/7.</text>
</comment>